<accession>A0A6G1GNP1</accession>
<feature type="region of interest" description="Disordered" evidence="1">
    <location>
        <begin position="1"/>
        <end position="24"/>
    </location>
</feature>
<dbReference type="Proteomes" id="UP000800041">
    <property type="component" value="Unassembled WGS sequence"/>
</dbReference>
<dbReference type="EMBL" id="ML977185">
    <property type="protein sequence ID" value="KAF1982358.1"/>
    <property type="molecule type" value="Genomic_DNA"/>
</dbReference>
<evidence type="ECO:0000313" key="2">
    <source>
        <dbReference type="EMBL" id="KAF1982358.1"/>
    </source>
</evidence>
<proteinExistence type="predicted"/>
<organism evidence="2 3">
    <name type="scientific">Aulographum hederae CBS 113979</name>
    <dbReference type="NCBI Taxonomy" id="1176131"/>
    <lineage>
        <taxon>Eukaryota</taxon>
        <taxon>Fungi</taxon>
        <taxon>Dikarya</taxon>
        <taxon>Ascomycota</taxon>
        <taxon>Pezizomycotina</taxon>
        <taxon>Dothideomycetes</taxon>
        <taxon>Pleosporomycetidae</taxon>
        <taxon>Aulographales</taxon>
        <taxon>Aulographaceae</taxon>
    </lineage>
</organism>
<feature type="compositionally biased region" description="Basic and acidic residues" evidence="1">
    <location>
        <begin position="1"/>
        <end position="11"/>
    </location>
</feature>
<gene>
    <name evidence="2" type="ORF">K402DRAFT_197506</name>
</gene>
<dbReference type="SUPFAM" id="SSF49695">
    <property type="entry name" value="gamma-Crystallin-like"/>
    <property type="match status" value="1"/>
</dbReference>
<dbReference type="InterPro" id="IPR011024">
    <property type="entry name" value="G_crystallin-like"/>
</dbReference>
<reference evidence="2" key="1">
    <citation type="journal article" date="2020" name="Stud. Mycol.">
        <title>101 Dothideomycetes genomes: a test case for predicting lifestyles and emergence of pathogens.</title>
        <authorList>
            <person name="Haridas S."/>
            <person name="Albert R."/>
            <person name="Binder M."/>
            <person name="Bloem J."/>
            <person name="Labutti K."/>
            <person name="Salamov A."/>
            <person name="Andreopoulos B."/>
            <person name="Baker S."/>
            <person name="Barry K."/>
            <person name="Bills G."/>
            <person name="Bluhm B."/>
            <person name="Cannon C."/>
            <person name="Castanera R."/>
            <person name="Culley D."/>
            <person name="Daum C."/>
            <person name="Ezra D."/>
            <person name="Gonzalez J."/>
            <person name="Henrissat B."/>
            <person name="Kuo A."/>
            <person name="Liang C."/>
            <person name="Lipzen A."/>
            <person name="Lutzoni F."/>
            <person name="Magnuson J."/>
            <person name="Mondo S."/>
            <person name="Nolan M."/>
            <person name="Ohm R."/>
            <person name="Pangilinan J."/>
            <person name="Park H.-J."/>
            <person name="Ramirez L."/>
            <person name="Alfaro M."/>
            <person name="Sun H."/>
            <person name="Tritt A."/>
            <person name="Yoshinaga Y."/>
            <person name="Zwiers L.-H."/>
            <person name="Turgeon B."/>
            <person name="Goodwin S."/>
            <person name="Spatafora J."/>
            <person name="Crous P."/>
            <person name="Grigoriev I."/>
        </authorList>
    </citation>
    <scope>NUCLEOTIDE SEQUENCE</scope>
    <source>
        <strain evidence="2">CBS 113979</strain>
    </source>
</reference>
<evidence type="ECO:0000256" key="1">
    <source>
        <dbReference type="SAM" id="MobiDB-lite"/>
    </source>
</evidence>
<name>A0A6G1GNP1_9PEZI</name>
<protein>
    <submittedName>
        <fullName evidence="2">Uncharacterized protein</fullName>
    </submittedName>
</protein>
<dbReference type="AlphaFoldDB" id="A0A6G1GNP1"/>
<evidence type="ECO:0000313" key="3">
    <source>
        <dbReference type="Proteomes" id="UP000800041"/>
    </source>
</evidence>
<keyword evidence="3" id="KW-1185">Reference proteome</keyword>
<sequence length="298" mass="32813">MVEDPAPDRNGKFVHGTSTGNPPAENLMLPANPNGEGPIVKNISLADMTLVPGGQTNGRQAGLECVFPQRLVEVTDSTNPTDTWQFCLEGAPSTACVNIFGSEGFAITRLRSFEGYAVFGYDQFNCWADETNPFLPAPADRKLDYRTIGWDVSSISVVNYDWVWHPDGKRDTISTADVPSNGTHTPCNATSVVEITKKDLTPIGEGEVRTTMTCRTGQRAFQFQSGGIWYGGCASKGVCYFVSFWLNDRITAVKTQGDGALTVWEHTNCFGRNFLVGPNQERDFTNWFGVSSWQMFFV</sequence>